<evidence type="ECO:0000256" key="1">
    <source>
        <dbReference type="SAM" id="SignalP"/>
    </source>
</evidence>
<accession>A0A1E5XM85</accession>
<evidence type="ECO:0000313" key="2">
    <source>
        <dbReference type="EMBL" id="OEO29717.1"/>
    </source>
</evidence>
<name>A0A1E5XM85_9HYPH</name>
<proteinExistence type="predicted"/>
<reference evidence="2 3" key="1">
    <citation type="journal article" date="2015" name="Genome Announc.">
        <title>Genome Assemblies of Three Soil-Associated Devosia species: D. insulae, D. limi, and D. soli.</title>
        <authorList>
            <person name="Hassan Y.I."/>
            <person name="Lepp D."/>
            <person name="Zhou T."/>
        </authorList>
    </citation>
    <scope>NUCLEOTIDE SEQUENCE [LARGE SCALE GENOMIC DNA]</scope>
    <source>
        <strain evidence="2 3">DS-56</strain>
    </source>
</reference>
<comment type="caution">
    <text evidence="2">The sequence shown here is derived from an EMBL/GenBank/DDBJ whole genome shotgun (WGS) entry which is preliminary data.</text>
</comment>
<dbReference type="AlphaFoldDB" id="A0A1E5XM85"/>
<organism evidence="2 3">
    <name type="scientific">Devosia insulae DS-56</name>
    <dbReference type="NCBI Taxonomy" id="1116389"/>
    <lineage>
        <taxon>Bacteria</taxon>
        <taxon>Pseudomonadati</taxon>
        <taxon>Pseudomonadota</taxon>
        <taxon>Alphaproteobacteria</taxon>
        <taxon>Hyphomicrobiales</taxon>
        <taxon>Devosiaceae</taxon>
        <taxon>Devosia</taxon>
    </lineage>
</organism>
<dbReference type="InterPro" id="IPR010642">
    <property type="entry name" value="Invasion_prot_B"/>
</dbReference>
<keyword evidence="3" id="KW-1185">Reference proteome</keyword>
<dbReference type="Proteomes" id="UP000095463">
    <property type="component" value="Unassembled WGS sequence"/>
</dbReference>
<sequence>MALAALVAGSVFVALAAAPAGAQEIKQLGTFKAWTAWTGADANGAMCYISAQPEDWSPKEVNGSPVRRSPIHFLVINRKGLGTKNEVQTQVGYPFHPSNANVTATVDGKTFPMVTEGEAAWLAVEADEATFVEALKAGTKLTVNGTSQKGNKMSDSYSLSGVTAALGEISKACT</sequence>
<evidence type="ECO:0000313" key="3">
    <source>
        <dbReference type="Proteomes" id="UP000095463"/>
    </source>
</evidence>
<protein>
    <recommendedName>
        <fullName evidence="4">Invasion associated locus B family protein</fullName>
    </recommendedName>
</protein>
<keyword evidence="1" id="KW-0732">Signal</keyword>
<evidence type="ECO:0008006" key="4">
    <source>
        <dbReference type="Google" id="ProtNLM"/>
    </source>
</evidence>
<dbReference type="Pfam" id="PF06776">
    <property type="entry name" value="IalB"/>
    <property type="match status" value="1"/>
</dbReference>
<dbReference type="Gene3D" id="2.60.40.1880">
    <property type="entry name" value="Invasion associated locus B (IalB) protein"/>
    <property type="match status" value="1"/>
</dbReference>
<feature type="chain" id="PRO_5009190286" description="Invasion associated locus B family protein" evidence="1">
    <location>
        <begin position="23"/>
        <end position="174"/>
    </location>
</feature>
<dbReference type="InterPro" id="IPR038696">
    <property type="entry name" value="IalB_sf"/>
</dbReference>
<gene>
    <name evidence="2" type="ORF">VW23_024455</name>
</gene>
<feature type="signal peptide" evidence="1">
    <location>
        <begin position="1"/>
        <end position="22"/>
    </location>
</feature>
<dbReference type="EMBL" id="LAJE02000265">
    <property type="protein sequence ID" value="OEO29717.1"/>
    <property type="molecule type" value="Genomic_DNA"/>
</dbReference>